<dbReference type="PANTHER" id="PTHR36840">
    <property type="entry name" value="BLL5714 PROTEIN"/>
    <property type="match status" value="1"/>
</dbReference>
<feature type="transmembrane region" description="Helical" evidence="1">
    <location>
        <begin position="110"/>
        <end position="130"/>
    </location>
</feature>
<keyword evidence="1" id="KW-1133">Transmembrane helix</keyword>
<feature type="transmembrane region" description="Helical" evidence="1">
    <location>
        <begin position="345"/>
        <end position="364"/>
    </location>
</feature>
<feature type="transmembrane region" description="Helical" evidence="1">
    <location>
        <begin position="54"/>
        <end position="72"/>
    </location>
</feature>
<dbReference type="RefSeq" id="WP_377506261.1">
    <property type="nucleotide sequence ID" value="NZ_JBHSQS010000003.1"/>
</dbReference>
<feature type="transmembrane region" description="Helical" evidence="1">
    <location>
        <begin position="84"/>
        <end position="104"/>
    </location>
</feature>
<keyword evidence="3" id="KW-1185">Reference proteome</keyword>
<name>A0ABW1H2W6_9ACTN</name>
<organism evidence="2 3">
    <name type="scientific">Micromonospora vulcania</name>
    <dbReference type="NCBI Taxonomy" id="1441873"/>
    <lineage>
        <taxon>Bacteria</taxon>
        <taxon>Bacillati</taxon>
        <taxon>Actinomycetota</taxon>
        <taxon>Actinomycetes</taxon>
        <taxon>Micromonosporales</taxon>
        <taxon>Micromonosporaceae</taxon>
        <taxon>Micromonospora</taxon>
    </lineage>
</organism>
<evidence type="ECO:0000313" key="3">
    <source>
        <dbReference type="Proteomes" id="UP001596226"/>
    </source>
</evidence>
<feature type="transmembrane region" description="Helical" evidence="1">
    <location>
        <begin position="281"/>
        <end position="303"/>
    </location>
</feature>
<protein>
    <submittedName>
        <fullName evidence="2">Low temperature requirement protein A</fullName>
    </submittedName>
</protein>
<feature type="transmembrane region" description="Helical" evidence="1">
    <location>
        <begin position="240"/>
        <end position="260"/>
    </location>
</feature>
<keyword evidence="1" id="KW-0812">Transmembrane</keyword>
<reference evidence="3" key="1">
    <citation type="journal article" date="2019" name="Int. J. Syst. Evol. Microbiol.">
        <title>The Global Catalogue of Microorganisms (GCM) 10K type strain sequencing project: providing services to taxonomists for standard genome sequencing and annotation.</title>
        <authorList>
            <consortium name="The Broad Institute Genomics Platform"/>
            <consortium name="The Broad Institute Genome Sequencing Center for Infectious Disease"/>
            <person name="Wu L."/>
            <person name="Ma J."/>
        </authorList>
    </citation>
    <scope>NUCLEOTIDE SEQUENCE [LARGE SCALE GENOMIC DNA]</scope>
    <source>
        <strain evidence="3">CGMCC 4.7144</strain>
    </source>
</reference>
<feature type="transmembrane region" description="Helical" evidence="1">
    <location>
        <begin position="315"/>
        <end position="333"/>
    </location>
</feature>
<dbReference type="Proteomes" id="UP001596226">
    <property type="component" value="Unassembled WGS sequence"/>
</dbReference>
<feature type="transmembrane region" description="Helical" evidence="1">
    <location>
        <begin position="211"/>
        <end position="228"/>
    </location>
</feature>
<accession>A0ABW1H2W6</accession>
<keyword evidence="1" id="KW-0472">Membrane</keyword>
<evidence type="ECO:0000256" key="1">
    <source>
        <dbReference type="SAM" id="Phobius"/>
    </source>
</evidence>
<dbReference type="Pfam" id="PF06772">
    <property type="entry name" value="LtrA"/>
    <property type="match status" value="1"/>
</dbReference>
<gene>
    <name evidence="2" type="ORF">ACFQGL_05380</name>
</gene>
<sequence>MNLDPRTRHLLRVREARKQPAFIELFFDLVYVFALIQLTHLLVNDLSLTGGFEALVLLLALWWIWVLTAWMTDQFDPQHGSVQWYVVLVMFGILLMAIQVPNGFRGNGLFFAAIFAVINLGRFLFVARVARGTPVLSHVMRARLWSALATLIWIPGAFARDWIRGILWLSALAVDYVSAALRWPTPWKVGHSAGPTLEITATHVAERYRQVFIIALGEIVLAMGTTFSSTGYDAFTPRRLAVLALAFTSAALMWRLYIYRAGAQLAPAIAASREPHRLSQWSAYVHMVMVAGIILTAVGFTLAIEHPVEHIPPSWIAGIVGGPILFLAGRSGFEYVICGRVTMPRLIGILVLAGLSPAVILLPLEVTLASTTLVLAALATDDTARGRGTARETAAPPT</sequence>
<comment type="caution">
    <text evidence="2">The sequence shown here is derived from an EMBL/GenBank/DDBJ whole genome shotgun (WGS) entry which is preliminary data.</text>
</comment>
<dbReference type="InterPro" id="IPR010640">
    <property type="entry name" value="Low_temperature_requirement_A"/>
</dbReference>
<dbReference type="EMBL" id="JBHSQS010000003">
    <property type="protein sequence ID" value="MFC5922772.1"/>
    <property type="molecule type" value="Genomic_DNA"/>
</dbReference>
<dbReference type="PANTHER" id="PTHR36840:SF1">
    <property type="entry name" value="BLL5714 PROTEIN"/>
    <property type="match status" value="1"/>
</dbReference>
<feature type="transmembrane region" description="Helical" evidence="1">
    <location>
        <begin position="21"/>
        <end position="42"/>
    </location>
</feature>
<proteinExistence type="predicted"/>
<evidence type="ECO:0000313" key="2">
    <source>
        <dbReference type="EMBL" id="MFC5922772.1"/>
    </source>
</evidence>